<protein>
    <submittedName>
        <fullName evidence="1">Uncharacterized protein</fullName>
    </submittedName>
</protein>
<name>M2MNC2_BAUPA</name>
<gene>
    <name evidence="1" type="ORF">BAUCODRAFT_22999</name>
</gene>
<reference evidence="1 2" key="1">
    <citation type="journal article" date="2012" name="PLoS Pathog.">
        <title>Diverse lifestyles and strategies of plant pathogenesis encoded in the genomes of eighteen Dothideomycetes fungi.</title>
        <authorList>
            <person name="Ohm R.A."/>
            <person name="Feau N."/>
            <person name="Henrissat B."/>
            <person name="Schoch C.L."/>
            <person name="Horwitz B.A."/>
            <person name="Barry K.W."/>
            <person name="Condon B.J."/>
            <person name="Copeland A.C."/>
            <person name="Dhillon B."/>
            <person name="Glaser F."/>
            <person name="Hesse C.N."/>
            <person name="Kosti I."/>
            <person name="LaButti K."/>
            <person name="Lindquist E.A."/>
            <person name="Lucas S."/>
            <person name="Salamov A.A."/>
            <person name="Bradshaw R.E."/>
            <person name="Ciuffetti L."/>
            <person name="Hamelin R.C."/>
            <person name="Kema G.H.J."/>
            <person name="Lawrence C."/>
            <person name="Scott J.A."/>
            <person name="Spatafora J.W."/>
            <person name="Turgeon B.G."/>
            <person name="de Wit P.J.G.M."/>
            <person name="Zhong S."/>
            <person name="Goodwin S.B."/>
            <person name="Grigoriev I.V."/>
        </authorList>
    </citation>
    <scope>NUCLEOTIDE SEQUENCE [LARGE SCALE GENOMIC DNA]</scope>
    <source>
        <strain evidence="1 2">UAMH 10762</strain>
    </source>
</reference>
<dbReference type="AlphaFoldDB" id="M2MNC2"/>
<evidence type="ECO:0000313" key="2">
    <source>
        <dbReference type="Proteomes" id="UP000011761"/>
    </source>
</evidence>
<accession>M2MNC2</accession>
<dbReference type="GeneID" id="19109973"/>
<dbReference type="EMBL" id="KB445553">
    <property type="protein sequence ID" value="EMC98181.1"/>
    <property type="molecule type" value="Genomic_DNA"/>
</dbReference>
<dbReference type="KEGG" id="bcom:BAUCODRAFT_22999"/>
<dbReference type="eggNOG" id="ENOG502SK4S">
    <property type="taxonomic scope" value="Eukaryota"/>
</dbReference>
<proteinExistence type="predicted"/>
<dbReference type="InterPro" id="IPR032466">
    <property type="entry name" value="Metal_Hydrolase"/>
</dbReference>
<dbReference type="HOGENOM" id="CLU_780710_0_0_1"/>
<dbReference type="SUPFAM" id="SSF51556">
    <property type="entry name" value="Metallo-dependent hydrolases"/>
    <property type="match status" value="1"/>
</dbReference>
<sequence>MTGLHQRRLRIMSPIYLGLNLSERYDKSPSRPIQYVRVLANHHAPSHARNNAPFASLLTTPATVCLPGIAHVIRRDNASVTTNPSQAVQVRIAPTEDQDRAGQCSRIRWVRRSDTEHCLRLMATPTWITRHTWTPSSMAKVSASRASFTAERVVAGPNSAHAKAANAPLSQLIWSPDQASQFVEDVFSNGSDYLKIIAEENGPSQATQNAPVLHSHARSREVMTHAALLDFCLQANKSRADGPGHIPYDALLNDTARWWRKSMVLANTTELQILDPNAAVPNFTSLMASSSKYVRNMRAKEIPILAGPESSVGQCPSSLPFGEYLHDELANFLDIDMISAAAVNAATLVPALLAH</sequence>
<dbReference type="OrthoDB" id="194468at2759"/>
<evidence type="ECO:0000313" key="1">
    <source>
        <dbReference type="EMBL" id="EMC98181.1"/>
    </source>
</evidence>
<dbReference type="STRING" id="717646.M2MNC2"/>
<dbReference type="Proteomes" id="UP000011761">
    <property type="component" value="Unassembled WGS sequence"/>
</dbReference>
<dbReference type="RefSeq" id="XP_007674306.1">
    <property type="nucleotide sequence ID" value="XM_007676116.1"/>
</dbReference>
<keyword evidence="2" id="KW-1185">Reference proteome</keyword>
<organism evidence="1 2">
    <name type="scientific">Baudoinia panamericana (strain UAMH 10762)</name>
    <name type="common">Angels' share fungus</name>
    <name type="synonym">Baudoinia compniacensis (strain UAMH 10762)</name>
    <dbReference type="NCBI Taxonomy" id="717646"/>
    <lineage>
        <taxon>Eukaryota</taxon>
        <taxon>Fungi</taxon>
        <taxon>Dikarya</taxon>
        <taxon>Ascomycota</taxon>
        <taxon>Pezizomycotina</taxon>
        <taxon>Dothideomycetes</taxon>
        <taxon>Dothideomycetidae</taxon>
        <taxon>Mycosphaerellales</taxon>
        <taxon>Teratosphaeriaceae</taxon>
        <taxon>Baudoinia</taxon>
    </lineage>
</organism>
<dbReference type="Gene3D" id="3.20.20.140">
    <property type="entry name" value="Metal-dependent hydrolases"/>
    <property type="match status" value="1"/>
</dbReference>